<dbReference type="GO" id="GO:0035599">
    <property type="term" value="F:aspartic acid methylthiotransferase activity"/>
    <property type="evidence" value="ECO:0007669"/>
    <property type="project" value="TreeGrafter"/>
</dbReference>
<dbReference type="Pfam" id="PF04055">
    <property type="entry name" value="Radical_SAM"/>
    <property type="match status" value="1"/>
</dbReference>
<keyword evidence="3" id="KW-0949">S-adenosyl-L-methionine</keyword>
<dbReference type="SMART" id="SM00729">
    <property type="entry name" value="Elp3"/>
    <property type="match status" value="1"/>
</dbReference>
<dbReference type="CDD" id="cd01335">
    <property type="entry name" value="Radical_SAM"/>
    <property type="match status" value="1"/>
</dbReference>
<sequence length="407" mass="47783">MRTVAIVTNNVECDELSNYYAKIERYFTINGWKSTNTLDADLILLVACGTVNLMHDRIKHVLEKIYELKGNYRSTIILGCQTITFREALEKVFDGQMIRYNEMPLLDERIGATIKFADIKNSHVFNSPKQKRDNNKNKLFTIVISNGCLMKCTYCIIKKAHGYLKSKTVEEVCNELKIAKRNGYHYIALGGVDTSVYGYDIGTNLIHLIKELIKVDDSIRLYIDNLHPRHLITYQKDFLELAKSNVLEYLHIPFQHVDERILKEMGREADFTQTYDLIKSIKEVAPHVVLFTDFICGFPGETEEEFNKLAEFVKTDECFNYYYLNEYCDIKGTVSSLMTNKIAPQITSKRWKKLLEIFEPRKEMKKRETDASIYERIRHRYNIHEELDRDDPRGYYFCYESYELIND</sequence>
<evidence type="ECO:0000256" key="5">
    <source>
        <dbReference type="ARBA" id="ARBA00023004"/>
    </source>
</evidence>
<dbReference type="InterPro" id="IPR023404">
    <property type="entry name" value="rSAM_horseshoe"/>
</dbReference>
<dbReference type="InterPro" id="IPR006638">
    <property type="entry name" value="Elp3/MiaA/NifB-like_rSAM"/>
</dbReference>
<dbReference type="GO" id="GO:0051539">
    <property type="term" value="F:4 iron, 4 sulfur cluster binding"/>
    <property type="evidence" value="ECO:0007669"/>
    <property type="project" value="UniProtKB-KW"/>
</dbReference>
<evidence type="ECO:0000313" key="9">
    <source>
        <dbReference type="Proteomes" id="UP001179540"/>
    </source>
</evidence>
<dbReference type="SFLD" id="SFLDG01082">
    <property type="entry name" value="B12-binding_domain_containing"/>
    <property type="match status" value="1"/>
</dbReference>
<dbReference type="EMBL" id="CP116613">
    <property type="protein sequence ID" value="WCF98143.1"/>
    <property type="molecule type" value="Genomic_DNA"/>
</dbReference>
<feature type="domain" description="Radical SAM core" evidence="7">
    <location>
        <begin position="134"/>
        <end position="367"/>
    </location>
</feature>
<dbReference type="Gene3D" id="3.80.30.20">
    <property type="entry name" value="tm_1862 like domain"/>
    <property type="match status" value="1"/>
</dbReference>
<gene>
    <name evidence="8" type="ORF">NY149_06335</name>
</gene>
<dbReference type="PROSITE" id="PS51918">
    <property type="entry name" value="RADICAL_SAM"/>
    <property type="match status" value="1"/>
</dbReference>
<keyword evidence="2" id="KW-0004">4Fe-4S</keyword>
<dbReference type="SFLD" id="SFLDS00029">
    <property type="entry name" value="Radical_SAM"/>
    <property type="match status" value="1"/>
</dbReference>
<evidence type="ECO:0000256" key="3">
    <source>
        <dbReference type="ARBA" id="ARBA00022691"/>
    </source>
</evidence>
<reference evidence="8" key="1">
    <citation type="submission" date="2023-01" db="EMBL/GenBank/DDBJ databases">
        <title>Phages are important unrecognized players in the ecology of the oral pathogen Porphyromonas gingivalis.</title>
        <authorList>
            <person name="Matrishin C.B."/>
            <person name="Kauffman K.M."/>
        </authorList>
    </citation>
    <scope>NUCLEOTIDE SEQUENCE</scope>
    <source>
        <strain evidence="8">HG1691old</strain>
    </source>
</reference>
<dbReference type="InterPro" id="IPR007197">
    <property type="entry name" value="rSAM"/>
</dbReference>
<evidence type="ECO:0000256" key="4">
    <source>
        <dbReference type="ARBA" id="ARBA00022723"/>
    </source>
</evidence>
<evidence type="ECO:0000313" key="8">
    <source>
        <dbReference type="EMBL" id="WCF98143.1"/>
    </source>
</evidence>
<dbReference type="InterPro" id="IPR005840">
    <property type="entry name" value="Ribosomal_uS12_MeSTrfase_RimO"/>
</dbReference>
<comment type="cofactor">
    <cofactor evidence="1">
        <name>[4Fe-4S] cluster</name>
        <dbReference type="ChEBI" id="CHEBI:49883"/>
    </cofactor>
</comment>
<evidence type="ECO:0000256" key="1">
    <source>
        <dbReference type="ARBA" id="ARBA00001966"/>
    </source>
</evidence>
<dbReference type="PANTHER" id="PTHR43837:SF1">
    <property type="entry name" value="RIBOSOMAL PROTEIN US12 METHYLTHIOTRANSFERASE RIMO"/>
    <property type="match status" value="1"/>
</dbReference>
<dbReference type="PANTHER" id="PTHR43837">
    <property type="entry name" value="RIBOSOMAL PROTEIN S12 METHYLTHIOTRANSFERASE RIMO"/>
    <property type="match status" value="1"/>
</dbReference>
<dbReference type="InterPro" id="IPR058240">
    <property type="entry name" value="rSAM_sf"/>
</dbReference>
<dbReference type="GO" id="GO:0005829">
    <property type="term" value="C:cytosol"/>
    <property type="evidence" value="ECO:0007669"/>
    <property type="project" value="TreeGrafter"/>
</dbReference>
<protein>
    <submittedName>
        <fullName evidence="8">Radical SAM protein</fullName>
    </submittedName>
</protein>
<keyword evidence="4" id="KW-0479">Metal-binding</keyword>
<dbReference type="RefSeq" id="WP_271911833.1">
    <property type="nucleotide sequence ID" value="NZ_CP116613.1"/>
</dbReference>
<keyword evidence="6" id="KW-0411">Iron-sulfur</keyword>
<dbReference type="InterPro" id="IPR020612">
    <property type="entry name" value="Methylthiotransferase_CS"/>
</dbReference>
<name>A0AAE9X585_PORGN</name>
<evidence type="ECO:0000256" key="6">
    <source>
        <dbReference type="ARBA" id="ARBA00023014"/>
    </source>
</evidence>
<keyword evidence="5" id="KW-0408">Iron</keyword>
<evidence type="ECO:0000256" key="2">
    <source>
        <dbReference type="ARBA" id="ARBA00022485"/>
    </source>
</evidence>
<proteinExistence type="predicted"/>
<dbReference type="Proteomes" id="UP001179540">
    <property type="component" value="Chromosome"/>
</dbReference>
<dbReference type="SUPFAM" id="SSF102114">
    <property type="entry name" value="Radical SAM enzymes"/>
    <property type="match status" value="1"/>
</dbReference>
<accession>A0AAE9X585</accession>
<dbReference type="GO" id="GO:0046872">
    <property type="term" value="F:metal ion binding"/>
    <property type="evidence" value="ECO:0007669"/>
    <property type="project" value="UniProtKB-KW"/>
</dbReference>
<evidence type="ECO:0000259" key="7">
    <source>
        <dbReference type="PROSITE" id="PS51918"/>
    </source>
</evidence>
<dbReference type="PROSITE" id="PS01278">
    <property type="entry name" value="MTTASE_RADICAL"/>
    <property type="match status" value="1"/>
</dbReference>
<dbReference type="AlphaFoldDB" id="A0AAE9X585"/>
<organism evidence="8 9">
    <name type="scientific">Porphyromonas gingivalis</name>
    <name type="common">Bacteroides gingivalis</name>
    <dbReference type="NCBI Taxonomy" id="837"/>
    <lineage>
        <taxon>Bacteria</taxon>
        <taxon>Pseudomonadati</taxon>
        <taxon>Bacteroidota</taxon>
        <taxon>Bacteroidia</taxon>
        <taxon>Bacteroidales</taxon>
        <taxon>Porphyromonadaceae</taxon>
        <taxon>Porphyromonas</taxon>
    </lineage>
</organism>